<feature type="transmembrane region" description="Helical" evidence="2">
    <location>
        <begin position="86"/>
        <end position="105"/>
    </location>
</feature>
<proteinExistence type="predicted"/>
<dbReference type="PANTHER" id="PTHR11360">
    <property type="entry name" value="MONOCARBOXYLATE TRANSPORTER"/>
    <property type="match status" value="1"/>
</dbReference>
<keyword evidence="2" id="KW-1133">Transmembrane helix</keyword>
<feature type="transmembrane region" description="Helical" evidence="2">
    <location>
        <begin position="461"/>
        <end position="487"/>
    </location>
</feature>
<dbReference type="EMBL" id="OV651822">
    <property type="protein sequence ID" value="CAH1100642.1"/>
    <property type="molecule type" value="Genomic_DNA"/>
</dbReference>
<dbReference type="Proteomes" id="UP001153636">
    <property type="component" value="Chromosome 10"/>
</dbReference>
<evidence type="ECO:0000313" key="3">
    <source>
        <dbReference type="EMBL" id="CAH1100642.1"/>
    </source>
</evidence>
<feature type="region of interest" description="Disordered" evidence="1">
    <location>
        <begin position="350"/>
        <end position="387"/>
    </location>
</feature>
<feature type="compositionally biased region" description="Polar residues" evidence="1">
    <location>
        <begin position="370"/>
        <end position="379"/>
    </location>
</feature>
<dbReference type="AlphaFoldDB" id="A0A9P0G8K0"/>
<feature type="transmembrane region" description="Helical" evidence="2">
    <location>
        <begin position="49"/>
        <end position="74"/>
    </location>
</feature>
<feature type="compositionally biased region" description="Acidic residues" evidence="1">
    <location>
        <begin position="356"/>
        <end position="367"/>
    </location>
</feature>
<keyword evidence="2" id="KW-0472">Membrane</keyword>
<feature type="transmembrane region" description="Helical" evidence="2">
    <location>
        <begin position="117"/>
        <end position="135"/>
    </location>
</feature>
<dbReference type="GO" id="GO:0008028">
    <property type="term" value="F:monocarboxylic acid transmembrane transporter activity"/>
    <property type="evidence" value="ECO:0007669"/>
    <property type="project" value="TreeGrafter"/>
</dbReference>
<feature type="transmembrane region" description="Helical" evidence="2">
    <location>
        <begin position="141"/>
        <end position="167"/>
    </location>
</feature>
<name>A0A9P0G8K0_9CUCU</name>
<dbReference type="Pfam" id="PF07690">
    <property type="entry name" value="MFS_1"/>
    <property type="match status" value="2"/>
</dbReference>
<evidence type="ECO:0000313" key="4">
    <source>
        <dbReference type="Proteomes" id="UP001153636"/>
    </source>
</evidence>
<reference evidence="3" key="1">
    <citation type="submission" date="2022-01" db="EMBL/GenBank/DDBJ databases">
        <authorList>
            <person name="King R."/>
        </authorList>
    </citation>
    <scope>NUCLEOTIDE SEQUENCE</scope>
</reference>
<protein>
    <recommendedName>
        <fullName evidence="5">Major facilitator superfamily (MFS) profile domain-containing protein</fullName>
    </recommendedName>
</protein>
<dbReference type="Gene3D" id="1.20.1250.20">
    <property type="entry name" value="MFS general substrate transporter like domains"/>
    <property type="match status" value="2"/>
</dbReference>
<feature type="transmembrane region" description="Helical" evidence="2">
    <location>
        <begin position="205"/>
        <end position="224"/>
    </location>
</feature>
<accession>A0A9P0G8K0</accession>
<keyword evidence="2" id="KW-0812">Transmembrane</keyword>
<feature type="transmembrane region" description="Helical" evidence="2">
    <location>
        <begin position="591"/>
        <end position="610"/>
    </location>
</feature>
<organism evidence="3 4">
    <name type="scientific">Psylliodes chrysocephalus</name>
    <dbReference type="NCBI Taxonomy" id="3402493"/>
    <lineage>
        <taxon>Eukaryota</taxon>
        <taxon>Metazoa</taxon>
        <taxon>Ecdysozoa</taxon>
        <taxon>Arthropoda</taxon>
        <taxon>Hexapoda</taxon>
        <taxon>Insecta</taxon>
        <taxon>Pterygota</taxon>
        <taxon>Neoptera</taxon>
        <taxon>Endopterygota</taxon>
        <taxon>Coleoptera</taxon>
        <taxon>Polyphaga</taxon>
        <taxon>Cucujiformia</taxon>
        <taxon>Chrysomeloidea</taxon>
        <taxon>Chrysomelidae</taxon>
        <taxon>Galerucinae</taxon>
        <taxon>Alticini</taxon>
        <taxon>Psylliodes</taxon>
    </lineage>
</organism>
<evidence type="ECO:0000256" key="1">
    <source>
        <dbReference type="SAM" id="MobiDB-lite"/>
    </source>
</evidence>
<dbReference type="InterPro" id="IPR036259">
    <property type="entry name" value="MFS_trans_sf"/>
</dbReference>
<dbReference type="InterPro" id="IPR050327">
    <property type="entry name" value="Proton-linked_MCT"/>
</dbReference>
<evidence type="ECO:0008006" key="5">
    <source>
        <dbReference type="Google" id="ProtNLM"/>
    </source>
</evidence>
<feature type="transmembrane region" description="Helical" evidence="2">
    <location>
        <begin position="174"/>
        <end position="193"/>
    </location>
</feature>
<dbReference type="SUPFAM" id="SSF103473">
    <property type="entry name" value="MFS general substrate transporter"/>
    <property type="match status" value="1"/>
</dbReference>
<feature type="transmembrane region" description="Helical" evidence="2">
    <location>
        <begin position="532"/>
        <end position="550"/>
    </location>
</feature>
<feature type="transmembrane region" description="Helical" evidence="2">
    <location>
        <begin position="622"/>
        <end position="643"/>
    </location>
</feature>
<sequence length="650" mass="72380">MAHVPVKKRKSSHDHDIHKFQGKESIITSQIELYVEEAQPKIPDGGWGWMIVFSAFILNAISEGVSFSFGLLLVQFLNKFGASESATSWIGSLFLAVPLLAGPIGSALVDRYGCLKMTVLGSLVCTLGFVLSTFVNSLSALYITFGIIGGIGRALTFVTAVVSIAFWFEKKRAIALGLAASGTGVGTMVFAPLTKLFIDEFGWRGTMLMLAGCFLNMCVCGVIMRDPKWIIQEEREKKKVKKNKKEKKNRKVSSVQNDELVLQRINTSLDLSKQNRIRSVIDLPTFVKENEKLPAEVIKKLSENKQVYQIILENYPNLLKSKSASNQEIHLLEDNYSGASRVPVKFSMTVQKTEDTIPEEDEESEEETNNHQNPLLNTTKETEDEPEPHSYLNSILIKRNLSFIKNGDTNTNTGIKVSMSSPDMYTVYRNTVTNNIPSRKTKKKWYVQFYKSVKGLLNFSLFLELHFFLLSVSTTILFIWFIVPYFYIAEYMTKIGYSASQASFVLAAIGLTNTIGMVFLGWAGERLNIAKTYAICLILCGASIACIILFSGNFVMLVIACALFGLFFASCFSLLPSLLGELVPLEDFTMAYGLILLCMGVGNLAGPPLAGFLYDLTKSWDLSFYQAAGWIIISGVLIGIIPYKKNRKMI</sequence>
<gene>
    <name evidence="3" type="ORF">PSYICH_LOCUS1608</name>
</gene>
<dbReference type="PANTHER" id="PTHR11360:SF111">
    <property type="entry name" value="CHASKI, ISOFORM A"/>
    <property type="match status" value="1"/>
</dbReference>
<evidence type="ECO:0000256" key="2">
    <source>
        <dbReference type="SAM" id="Phobius"/>
    </source>
</evidence>
<keyword evidence="4" id="KW-1185">Reference proteome</keyword>
<dbReference type="InterPro" id="IPR011701">
    <property type="entry name" value="MFS"/>
</dbReference>
<feature type="transmembrane region" description="Helical" evidence="2">
    <location>
        <begin position="556"/>
        <end position="579"/>
    </location>
</feature>
<feature type="transmembrane region" description="Helical" evidence="2">
    <location>
        <begin position="499"/>
        <end position="520"/>
    </location>
</feature>
<dbReference type="OrthoDB" id="410267at2759"/>